<sequence>MFDLPVHIGRLRIVSLDQAALVMAGISEKVDSVQKAVEGNYIGHEQASIYKETIIQAIQLKELKPLQAFKLADYKYGLPEAVRLKVDVESITLDTPIVNATFLAKDIWPWVANEIESGLRMIDSHSPDLNSEQCNEDLHEPTQWGNFAGKDTALKLIAGMAIALEKSQGKYLRGGKLNKSEVARTATKLINDHGDGIDVTSKALIMLIDEALELHASKISK</sequence>
<gene>
    <name evidence="1" type="ORF">B9Q37_19115</name>
</gene>
<reference evidence="1 2" key="1">
    <citation type="journal article" date="2017" name="J. Antimicrob. Chemother.">
        <title>Characterization of the population structure, drug resistance mechanisms and plasmids of the community-associated Enterobacter cloacae complex in China.</title>
        <authorList>
            <person name="Zhou K."/>
            <person name="Yu W."/>
            <person name="Cao X."/>
            <person name="Shen P."/>
            <person name="Lu H."/>
            <person name="Luo Q."/>
            <person name="Rossen J.W.A."/>
            <person name="Xiao Y."/>
        </authorList>
    </citation>
    <scope>NUCLEOTIDE SEQUENCE [LARGE SCALE GENOMIC DNA]</scope>
    <source>
        <strain evidence="1">ECC1097</strain>
    </source>
</reference>
<proteinExistence type="predicted"/>
<evidence type="ECO:0000313" key="2">
    <source>
        <dbReference type="Proteomes" id="UP000230495"/>
    </source>
</evidence>
<dbReference type="RefSeq" id="WP_057056073.1">
    <property type="nucleotide sequence ID" value="NZ_FJYB01000004.1"/>
</dbReference>
<dbReference type="Proteomes" id="UP000230495">
    <property type="component" value="Unassembled WGS sequence"/>
</dbReference>
<dbReference type="OrthoDB" id="6472862at2"/>
<protein>
    <submittedName>
        <fullName evidence="1">Uncharacterized protein</fullName>
    </submittedName>
</protein>
<comment type="caution">
    <text evidence="1">The sequence shown here is derived from an EMBL/GenBank/DDBJ whole genome shotgun (WGS) entry which is preliminary data.</text>
</comment>
<accession>A0A2J0PGC8</accession>
<dbReference type="EMBL" id="NEEU01000015">
    <property type="protein sequence ID" value="PJD71782.1"/>
    <property type="molecule type" value="Genomic_DNA"/>
</dbReference>
<name>A0A2J0PGC8_9ENTR</name>
<evidence type="ECO:0000313" key="1">
    <source>
        <dbReference type="EMBL" id="PJD71782.1"/>
    </source>
</evidence>
<organism evidence="1">
    <name type="scientific">Enterobacter kobei</name>
    <dbReference type="NCBI Taxonomy" id="208224"/>
    <lineage>
        <taxon>Bacteria</taxon>
        <taxon>Pseudomonadati</taxon>
        <taxon>Pseudomonadota</taxon>
        <taxon>Gammaproteobacteria</taxon>
        <taxon>Enterobacterales</taxon>
        <taxon>Enterobacteriaceae</taxon>
        <taxon>Enterobacter</taxon>
        <taxon>Enterobacter cloacae complex</taxon>
    </lineage>
</organism>
<dbReference type="AlphaFoldDB" id="A0A2J0PGC8"/>